<feature type="transmembrane region" description="Helical" evidence="1">
    <location>
        <begin position="107"/>
        <end position="128"/>
    </location>
</feature>
<evidence type="ECO:0000313" key="5">
    <source>
        <dbReference type="WBParaSite" id="SCUD_0001666301-mRNA-1"/>
    </source>
</evidence>
<dbReference type="Proteomes" id="UP000279833">
    <property type="component" value="Unassembled WGS sequence"/>
</dbReference>
<feature type="domain" description="DUF6451" evidence="2">
    <location>
        <begin position="60"/>
        <end position="92"/>
    </location>
</feature>
<evidence type="ECO:0000313" key="3">
    <source>
        <dbReference type="EMBL" id="VDP61977.1"/>
    </source>
</evidence>
<keyword evidence="1" id="KW-0472">Membrane</keyword>
<evidence type="ECO:0000256" key="1">
    <source>
        <dbReference type="SAM" id="Phobius"/>
    </source>
</evidence>
<gene>
    <name evidence="3" type="ORF">SCUD_LOCUS16663</name>
</gene>
<name>A0A183KNN1_9TREM</name>
<dbReference type="PANTHER" id="PTHR47027:SF25">
    <property type="entry name" value="REVERSE TRANSCRIPTASE DOMAIN-CONTAINING PROTEIN"/>
    <property type="match status" value="1"/>
</dbReference>
<feature type="transmembrane region" description="Helical" evidence="1">
    <location>
        <begin position="238"/>
        <end position="260"/>
    </location>
</feature>
<proteinExistence type="predicted"/>
<dbReference type="EMBL" id="UZAK01038916">
    <property type="protein sequence ID" value="VDP61977.1"/>
    <property type="molecule type" value="Genomic_DNA"/>
</dbReference>
<reference evidence="5" key="1">
    <citation type="submission" date="2016-06" db="UniProtKB">
        <authorList>
            <consortium name="WormBaseParasite"/>
        </authorList>
    </citation>
    <scope>IDENTIFICATION</scope>
</reference>
<protein>
    <submittedName>
        <fullName evidence="5">DUF6451 domain-containing protein</fullName>
    </submittedName>
</protein>
<keyword evidence="1" id="KW-1133">Transmembrane helix</keyword>
<sequence>MNIIQKSKILRYNTTCTNPVTIDGADLEDVKSFTYLDNIINERDGSDADVKARIGKAREAYLQLKKIWKSKQLSTNTKIRIFNTNVKTVLLYGAETWRTTKAIIQKIQIISGLLSLSCFIICLTTSIYTGKKGSLIASYDNTCKIISIEQLLEQRQQQQQQHHTQQQQQYHHHPQQQQITFNTKIINNSISNNKPFLKPCCIELNKNICECYINYNKRIEYYHYISCHLLFSSIKDYIILQSALMCIGSGVSLWLWLLFIENKLKYYMNKKYTRISFSSTHSSIPEIFIEQYDEKTSSIDINEIE</sequence>
<organism evidence="5">
    <name type="scientific">Schistosoma curassoni</name>
    <dbReference type="NCBI Taxonomy" id="6186"/>
    <lineage>
        <taxon>Eukaryota</taxon>
        <taxon>Metazoa</taxon>
        <taxon>Spiralia</taxon>
        <taxon>Lophotrochozoa</taxon>
        <taxon>Platyhelminthes</taxon>
        <taxon>Trematoda</taxon>
        <taxon>Digenea</taxon>
        <taxon>Strigeidida</taxon>
        <taxon>Schistosomatoidea</taxon>
        <taxon>Schistosomatidae</taxon>
        <taxon>Schistosoma</taxon>
    </lineage>
</organism>
<accession>A0A183KNN1</accession>
<dbReference type="InterPro" id="IPR045609">
    <property type="entry name" value="DUF6451"/>
</dbReference>
<keyword evidence="4" id="KW-1185">Reference proteome</keyword>
<evidence type="ECO:0000259" key="2">
    <source>
        <dbReference type="Pfam" id="PF20049"/>
    </source>
</evidence>
<dbReference type="PANTHER" id="PTHR47027">
    <property type="entry name" value="REVERSE TRANSCRIPTASE DOMAIN-CONTAINING PROTEIN"/>
    <property type="match status" value="1"/>
</dbReference>
<reference evidence="3 4" key="2">
    <citation type="submission" date="2018-11" db="EMBL/GenBank/DDBJ databases">
        <authorList>
            <consortium name="Pathogen Informatics"/>
        </authorList>
    </citation>
    <scope>NUCLEOTIDE SEQUENCE [LARGE SCALE GENOMIC DNA]</scope>
    <source>
        <strain evidence="3">Dakar</strain>
        <strain evidence="4">Dakar, Senegal</strain>
    </source>
</reference>
<dbReference type="Pfam" id="PF20049">
    <property type="entry name" value="DUF6451"/>
    <property type="match status" value="1"/>
</dbReference>
<dbReference type="WBParaSite" id="SCUD_0001666301-mRNA-1">
    <property type="protein sequence ID" value="SCUD_0001666301-mRNA-1"/>
    <property type="gene ID" value="SCUD_0001666301"/>
</dbReference>
<evidence type="ECO:0000313" key="4">
    <source>
        <dbReference type="Proteomes" id="UP000279833"/>
    </source>
</evidence>
<dbReference type="AlphaFoldDB" id="A0A183KNN1"/>
<keyword evidence="1" id="KW-0812">Transmembrane</keyword>